<dbReference type="AlphaFoldDB" id="A0A2H0RJN3"/>
<evidence type="ECO:0000256" key="2">
    <source>
        <dbReference type="ARBA" id="ARBA00022475"/>
    </source>
</evidence>
<evidence type="ECO:0000313" key="10">
    <source>
        <dbReference type="Proteomes" id="UP000230833"/>
    </source>
</evidence>
<feature type="transmembrane region" description="Helical" evidence="6">
    <location>
        <begin position="311"/>
        <end position="331"/>
    </location>
</feature>
<evidence type="ECO:0000256" key="1">
    <source>
        <dbReference type="ARBA" id="ARBA00004651"/>
    </source>
</evidence>
<evidence type="ECO:0000256" key="4">
    <source>
        <dbReference type="ARBA" id="ARBA00022989"/>
    </source>
</evidence>
<evidence type="ECO:0008006" key="11">
    <source>
        <dbReference type="Google" id="ProtNLM"/>
    </source>
</evidence>
<feature type="transmembrane region" description="Helical" evidence="6">
    <location>
        <begin position="244"/>
        <end position="263"/>
    </location>
</feature>
<dbReference type="Pfam" id="PF13567">
    <property type="entry name" value="DUF4131"/>
    <property type="match status" value="1"/>
</dbReference>
<dbReference type="PANTHER" id="PTHR30619:SF1">
    <property type="entry name" value="RECOMBINATION PROTEIN 2"/>
    <property type="match status" value="1"/>
</dbReference>
<name>A0A2H0RJN3_9BACT</name>
<evidence type="ECO:0000256" key="3">
    <source>
        <dbReference type="ARBA" id="ARBA00022692"/>
    </source>
</evidence>
<proteinExistence type="predicted"/>
<dbReference type="Pfam" id="PF03772">
    <property type="entry name" value="Competence"/>
    <property type="match status" value="1"/>
</dbReference>
<comment type="subcellular location">
    <subcellularLocation>
        <location evidence="1">Cell membrane</location>
        <topology evidence="1">Multi-pass membrane protein</topology>
    </subcellularLocation>
</comment>
<dbReference type="EMBL" id="PCYL01000029">
    <property type="protein sequence ID" value="PIR46772.1"/>
    <property type="molecule type" value="Genomic_DNA"/>
</dbReference>
<feature type="transmembrane region" description="Helical" evidence="6">
    <location>
        <begin position="269"/>
        <end position="290"/>
    </location>
</feature>
<feature type="transmembrane region" description="Helical" evidence="6">
    <location>
        <begin position="376"/>
        <end position="393"/>
    </location>
</feature>
<dbReference type="InterPro" id="IPR052159">
    <property type="entry name" value="Competence_DNA_uptake"/>
</dbReference>
<comment type="caution">
    <text evidence="9">The sequence shown here is derived from an EMBL/GenBank/DDBJ whole genome shotgun (WGS) entry which is preliminary data.</text>
</comment>
<keyword evidence="4 6" id="KW-1133">Transmembrane helix</keyword>
<gene>
    <name evidence="9" type="ORF">COV07_02820</name>
</gene>
<sequence length="525" mass="58637">MKYAYLSVVGFFFGIAFRTNLDLGLSFSLFVLLIALAIGVSYFSYRSQVFLLTFCFLFFASLGMFRYDLADARALSGLDQYENKNATIVGVLREEPKVIGENQRLVLDVLEVKTEDADVPTPVRAKVQSDIPKYPRFKYGDRITITGKVEKPEDFTEEFSWVKFLEKDGILYVMYRPKVELIGEGEGIFVIRTLYLAKQNFLESLYARVSEPESALGAALTVGEKKAIGTELADMFRRVGLSHIIVLSGMHMAIVAFVIMLIFSRLPLAVAFSMSAVSIVLFAIMVGGGASVTRAVMMAIIAILARGTGRLYMASWALLLACALMLIWNPLLLVFDVGLQLSFLATAGIIWLMPIVESWLSRVPLARYFPSRIKDIMCVTISAQIAVMPLILYKMGNFSLVALPVNLVVLPIVPFAMGLVGLVGILGQILGVIVTPLSWFAYLFLTLIIRIATLFDSLPIVEIQNINFPLPLTFLSYATIVYFTFIWYKMKEESPIFAMKSLPNKNQITPKQSEIGDDFQIEYIK</sequence>
<dbReference type="NCBIfam" id="TIGR00360">
    <property type="entry name" value="ComEC_N-term"/>
    <property type="match status" value="1"/>
</dbReference>
<keyword evidence="5 6" id="KW-0472">Membrane</keyword>
<feature type="transmembrane region" description="Helical" evidence="6">
    <location>
        <begin position="21"/>
        <end position="43"/>
    </location>
</feature>
<feature type="domain" description="ComEC/Rec2-related protein" evidence="7">
    <location>
        <begin position="220"/>
        <end position="488"/>
    </location>
</feature>
<evidence type="ECO:0000259" key="8">
    <source>
        <dbReference type="Pfam" id="PF13567"/>
    </source>
</evidence>
<evidence type="ECO:0000259" key="7">
    <source>
        <dbReference type="Pfam" id="PF03772"/>
    </source>
</evidence>
<dbReference type="Proteomes" id="UP000230833">
    <property type="component" value="Unassembled WGS sequence"/>
</dbReference>
<evidence type="ECO:0000256" key="5">
    <source>
        <dbReference type="ARBA" id="ARBA00023136"/>
    </source>
</evidence>
<keyword evidence="2" id="KW-1003">Cell membrane</keyword>
<organism evidence="9 10">
    <name type="scientific">Candidatus Vogelbacteria bacterium CG10_big_fil_rev_8_21_14_0_10_45_14</name>
    <dbReference type="NCBI Taxonomy" id="1975042"/>
    <lineage>
        <taxon>Bacteria</taxon>
        <taxon>Candidatus Vogeliibacteriota</taxon>
    </lineage>
</organism>
<evidence type="ECO:0000313" key="9">
    <source>
        <dbReference type="EMBL" id="PIR46772.1"/>
    </source>
</evidence>
<feature type="transmembrane region" description="Helical" evidence="6">
    <location>
        <begin position="49"/>
        <end position="67"/>
    </location>
</feature>
<dbReference type="InterPro" id="IPR004477">
    <property type="entry name" value="ComEC_N"/>
</dbReference>
<reference evidence="9 10" key="1">
    <citation type="submission" date="2017-09" db="EMBL/GenBank/DDBJ databases">
        <title>Depth-based differentiation of microbial function through sediment-hosted aquifers and enrichment of novel symbionts in the deep terrestrial subsurface.</title>
        <authorList>
            <person name="Probst A.J."/>
            <person name="Ladd B."/>
            <person name="Jarett J.K."/>
            <person name="Geller-Mcgrath D.E."/>
            <person name="Sieber C.M."/>
            <person name="Emerson J.B."/>
            <person name="Anantharaman K."/>
            <person name="Thomas B.C."/>
            <person name="Malmstrom R."/>
            <person name="Stieglmeier M."/>
            <person name="Klingl A."/>
            <person name="Woyke T."/>
            <person name="Ryan C.M."/>
            <person name="Banfield J.F."/>
        </authorList>
    </citation>
    <scope>NUCLEOTIDE SEQUENCE [LARGE SCALE GENOMIC DNA]</scope>
    <source>
        <strain evidence="9">CG10_big_fil_rev_8_21_14_0_10_45_14</strain>
    </source>
</reference>
<dbReference type="PANTHER" id="PTHR30619">
    <property type="entry name" value="DNA INTERNALIZATION/COMPETENCE PROTEIN COMEC/REC2"/>
    <property type="match status" value="1"/>
</dbReference>
<feature type="transmembrane region" description="Helical" evidence="6">
    <location>
        <begin position="439"/>
        <end position="460"/>
    </location>
</feature>
<dbReference type="GO" id="GO:0005886">
    <property type="term" value="C:plasma membrane"/>
    <property type="evidence" value="ECO:0007669"/>
    <property type="project" value="UniProtKB-SubCell"/>
</dbReference>
<keyword evidence="3 6" id="KW-0812">Transmembrane</keyword>
<feature type="transmembrane region" description="Helical" evidence="6">
    <location>
        <begin position="466"/>
        <end position="488"/>
    </location>
</feature>
<accession>A0A2H0RJN3</accession>
<feature type="domain" description="DUF4131" evidence="8">
    <location>
        <begin position="29"/>
        <end position="181"/>
    </location>
</feature>
<evidence type="ECO:0000256" key="6">
    <source>
        <dbReference type="SAM" id="Phobius"/>
    </source>
</evidence>
<feature type="transmembrane region" description="Helical" evidence="6">
    <location>
        <begin position="337"/>
        <end position="356"/>
    </location>
</feature>
<protein>
    <recommendedName>
        <fullName evidence="11">ComEC/Rec2-related protein domain-containing protein</fullName>
    </recommendedName>
</protein>
<feature type="transmembrane region" description="Helical" evidence="6">
    <location>
        <begin position="405"/>
        <end position="427"/>
    </location>
</feature>
<dbReference type="InterPro" id="IPR025405">
    <property type="entry name" value="DUF4131"/>
</dbReference>